<dbReference type="SUPFAM" id="SSF53474">
    <property type="entry name" value="alpha/beta-Hydrolases"/>
    <property type="match status" value="1"/>
</dbReference>
<dbReference type="PANTHER" id="PTHR43433">
    <property type="entry name" value="HYDROLASE, ALPHA/BETA FOLD FAMILY PROTEIN"/>
    <property type="match status" value="1"/>
</dbReference>
<evidence type="ECO:0000313" key="2">
    <source>
        <dbReference type="EMBL" id="EKM59105.1"/>
    </source>
</evidence>
<accession>K5WIA3</accession>
<reference evidence="2 3" key="1">
    <citation type="journal article" date="2012" name="BMC Genomics">
        <title>Comparative genomics of the white-rot fungi, Phanerochaete carnosa and P. chrysosporium, to elucidate the genetic basis of the distinct wood types they colonize.</title>
        <authorList>
            <person name="Suzuki H."/>
            <person name="MacDonald J."/>
            <person name="Syed K."/>
            <person name="Salamov A."/>
            <person name="Hori C."/>
            <person name="Aerts A."/>
            <person name="Henrissat B."/>
            <person name="Wiebenga A."/>
            <person name="vanKuyk P.A."/>
            <person name="Barry K."/>
            <person name="Lindquist E."/>
            <person name="LaButti K."/>
            <person name="Lapidus A."/>
            <person name="Lucas S."/>
            <person name="Coutinho P."/>
            <person name="Gong Y."/>
            <person name="Samejima M."/>
            <person name="Mahadevan R."/>
            <person name="Abou-Zaid M."/>
            <person name="de Vries R.P."/>
            <person name="Igarashi K."/>
            <person name="Yadav J.S."/>
            <person name="Grigoriev I.V."/>
            <person name="Master E.R."/>
        </authorList>
    </citation>
    <scope>NUCLEOTIDE SEQUENCE [LARGE SCALE GENOMIC DNA]</scope>
    <source>
        <strain evidence="2 3">HHB-10118-sp</strain>
    </source>
</reference>
<dbReference type="InParanoid" id="K5WIA3"/>
<dbReference type="OrthoDB" id="408373at2759"/>
<dbReference type="Proteomes" id="UP000008370">
    <property type="component" value="Unassembled WGS sequence"/>
</dbReference>
<proteinExistence type="predicted"/>
<dbReference type="InterPro" id="IPR000073">
    <property type="entry name" value="AB_hydrolase_1"/>
</dbReference>
<dbReference type="KEGG" id="pco:PHACADRAFT_181109"/>
<dbReference type="HOGENOM" id="CLU_020336_11_0_1"/>
<dbReference type="InterPro" id="IPR050471">
    <property type="entry name" value="AB_hydrolase"/>
</dbReference>
<keyword evidence="3" id="KW-1185">Reference proteome</keyword>
<dbReference type="RefSeq" id="XP_007391678.1">
    <property type="nucleotide sequence ID" value="XM_007391616.1"/>
</dbReference>
<gene>
    <name evidence="2" type="ORF">PHACADRAFT_181109</name>
</gene>
<feature type="domain" description="AB hydrolase-1" evidence="1">
    <location>
        <begin position="57"/>
        <end position="147"/>
    </location>
</feature>
<dbReference type="Gene3D" id="3.40.50.1820">
    <property type="entry name" value="alpha/beta hydrolase"/>
    <property type="match status" value="1"/>
</dbReference>
<dbReference type="AlphaFoldDB" id="K5WIA3"/>
<dbReference type="PANTHER" id="PTHR43433:SF5">
    <property type="entry name" value="AB HYDROLASE-1 DOMAIN-CONTAINING PROTEIN"/>
    <property type="match status" value="1"/>
</dbReference>
<sequence length="286" mass="32059">MAPFPTPVIHSMETLNKDLPLRQLYPENIYPNGDYYPSPYGRVRYWIVGPEDGKKVVLIHAMSIPSIVWKDIQAELVSNGFRVLMYDVYGRGYTEAPRLACDPNLCIMQLALLLQYLRWDAADVVGFSMGGAIAASFAAMFPHLVNKNIVFLPAAGLMEARAQTPDKEPLNTSREVQLDSAQIAIYLREQQSQHLPGFNDVLQSTLNDGLITGVQWAYQKLGSMTEKHFLIVHGTADNVVPYSEAVKIHKLIPQAQLVPLEDASHFVPLEEGSWQKFVDSLVNFLM</sequence>
<dbReference type="GeneID" id="18909996"/>
<evidence type="ECO:0000259" key="1">
    <source>
        <dbReference type="Pfam" id="PF00561"/>
    </source>
</evidence>
<organism evidence="2 3">
    <name type="scientific">Phanerochaete carnosa (strain HHB-10118-sp)</name>
    <name type="common">White-rot fungus</name>
    <name type="synonym">Peniophora carnosa</name>
    <dbReference type="NCBI Taxonomy" id="650164"/>
    <lineage>
        <taxon>Eukaryota</taxon>
        <taxon>Fungi</taxon>
        <taxon>Dikarya</taxon>
        <taxon>Basidiomycota</taxon>
        <taxon>Agaricomycotina</taxon>
        <taxon>Agaricomycetes</taxon>
        <taxon>Polyporales</taxon>
        <taxon>Phanerochaetaceae</taxon>
        <taxon>Phanerochaete</taxon>
    </lineage>
</organism>
<dbReference type="Pfam" id="PF00561">
    <property type="entry name" value="Abhydrolase_1"/>
    <property type="match status" value="1"/>
</dbReference>
<dbReference type="PRINTS" id="PR00111">
    <property type="entry name" value="ABHYDROLASE"/>
</dbReference>
<dbReference type="InterPro" id="IPR029058">
    <property type="entry name" value="AB_hydrolase_fold"/>
</dbReference>
<protein>
    <recommendedName>
        <fullName evidence="1">AB hydrolase-1 domain-containing protein</fullName>
    </recommendedName>
</protein>
<name>K5WIA3_PHACS</name>
<dbReference type="EMBL" id="JH930469">
    <property type="protein sequence ID" value="EKM59105.1"/>
    <property type="molecule type" value="Genomic_DNA"/>
</dbReference>
<evidence type="ECO:0000313" key="3">
    <source>
        <dbReference type="Proteomes" id="UP000008370"/>
    </source>
</evidence>